<sequence>MALQHAYVQFLSQPNESFLADDASLHYISSLITIHNATKIVKNIQSNELKIKAQEVLDVVEGTNSLAVETSTTLEFITGGGSYLPSLDDNFLTGRIVTLPITHFVSFTENLKIKQVRLSWDQGSLLKGKGIDIIGKTGRNWPIFEGKDQIKLIASAQKPKGNPNDDPATRFYNNTKGSQFPSVNDQERSMSQKKTFHAKSGAVNKFGPSRLFDLEGSDAATPEKSTNVKKFQHFDFAETAEQENKARPLMHVNASKHGTQWSFDDFMTPQKIVPSKVQKKNEVRHWGNSDDEVIESTDRVKKQEKPRKENERHFELQDEDYPEERMRNVGRPLGKAHNNGLTLYADLFDENNGRIMAGDKSNLPNLSNVKERRKDLEPHFTMTDKSPGFKPCEKTSEDRAKTVRMMEANWSSHDDSPNLKENNKTSLPLRSGTGNPLTETTNTSNKRGETYRGIKTDGDGMGGKKGADRIWGFGDDSDGEEEGGINRGGKFATGKQAGKAQALGGDFWDF</sequence>
<name>A0A381LHM2_BLUGR</name>
<feature type="region of interest" description="Disordered" evidence="1">
    <location>
        <begin position="409"/>
        <end position="510"/>
    </location>
</feature>
<feature type="compositionally biased region" description="Polar residues" evidence="1">
    <location>
        <begin position="424"/>
        <end position="445"/>
    </location>
</feature>
<dbReference type="OrthoDB" id="1162399at2759"/>
<dbReference type="AlphaFoldDB" id="A0A381LHM2"/>
<feature type="region of interest" description="Disordered" evidence="1">
    <location>
        <begin position="295"/>
        <end position="314"/>
    </location>
</feature>
<reference evidence="2" key="1">
    <citation type="submission" date="2018-07" db="EMBL/GenBank/DDBJ databases">
        <authorList>
            <person name="Quirk P.G."/>
            <person name="Krulwich T.A."/>
        </authorList>
    </citation>
    <scope>NUCLEOTIDE SEQUENCE</scope>
    <source>
        <strain evidence="2">96224</strain>
    </source>
</reference>
<accession>A0A381LHM2</accession>
<evidence type="ECO:0000256" key="1">
    <source>
        <dbReference type="SAM" id="MobiDB-lite"/>
    </source>
</evidence>
<feature type="compositionally biased region" description="Basic and acidic residues" evidence="1">
    <location>
        <begin position="412"/>
        <end position="423"/>
    </location>
</feature>
<feature type="compositionally biased region" description="Basic and acidic residues" evidence="1">
    <location>
        <begin position="296"/>
        <end position="314"/>
    </location>
</feature>
<organism evidence="2">
    <name type="scientific">Blumeria graminis f. sp. tritici 96224</name>
    <dbReference type="NCBI Taxonomy" id="1268274"/>
    <lineage>
        <taxon>Eukaryota</taxon>
        <taxon>Fungi</taxon>
        <taxon>Dikarya</taxon>
        <taxon>Ascomycota</taxon>
        <taxon>Pezizomycotina</taxon>
        <taxon>Leotiomycetes</taxon>
        <taxon>Erysiphales</taxon>
        <taxon>Erysiphaceae</taxon>
        <taxon>Blumeria</taxon>
    </lineage>
</organism>
<feature type="compositionally biased region" description="Low complexity" evidence="1">
    <location>
        <begin position="488"/>
        <end position="510"/>
    </location>
</feature>
<proteinExistence type="predicted"/>
<dbReference type="EMBL" id="UIGY01000209">
    <property type="protein sequence ID" value="SUZ13002.1"/>
    <property type="molecule type" value="Genomic_DNA"/>
</dbReference>
<evidence type="ECO:0000313" key="2">
    <source>
        <dbReference type="EMBL" id="SUZ13002.1"/>
    </source>
</evidence>
<protein>
    <submittedName>
        <fullName evidence="2">Bgt-2894</fullName>
    </submittedName>
</protein>
<feature type="compositionally biased region" description="Basic and acidic residues" evidence="1">
    <location>
        <begin position="446"/>
        <end position="458"/>
    </location>
</feature>
<gene>
    <name evidence="2" type="ORF">BGT96224V2_LOCUS6147</name>
</gene>